<dbReference type="Pfam" id="PF13419">
    <property type="entry name" value="HAD_2"/>
    <property type="match status" value="1"/>
</dbReference>
<dbReference type="InterPro" id="IPR050155">
    <property type="entry name" value="HAD-like_hydrolase_sf"/>
</dbReference>
<dbReference type="AlphaFoldDB" id="A0A1L8R6F5"/>
<dbReference type="GO" id="GO:0006281">
    <property type="term" value="P:DNA repair"/>
    <property type="evidence" value="ECO:0007669"/>
    <property type="project" value="TreeGrafter"/>
</dbReference>
<sequence>MAMKDFIWDFDGTLFDTYPNMLKAILKVLQEEGIFADKETIYQLLKEKSSKAVTQRYQLDFNDFSQRFHQYENDMEKWPHPFDHVAETLDAVQKNGGRNFIMTHRTVSSTKKLLNYYHLTDFFVEVVGEENNFARKPDPAALNYLVKKYHLPKMQTVMVGDRLLDIEAGKKAGLKTCFFDNEGLLKNIVADYYATDFLQLENLIDK</sequence>
<dbReference type="InterPro" id="IPR023214">
    <property type="entry name" value="HAD_sf"/>
</dbReference>
<dbReference type="STRING" id="317010.RU96_GL002362"/>
<dbReference type="InterPro" id="IPR006439">
    <property type="entry name" value="HAD-SF_hydro_IA"/>
</dbReference>
<dbReference type="Proteomes" id="UP000182835">
    <property type="component" value="Unassembled WGS sequence"/>
</dbReference>
<dbReference type="InterPro" id="IPR041492">
    <property type="entry name" value="HAD_2"/>
</dbReference>
<dbReference type="SFLD" id="SFLDG01135">
    <property type="entry name" value="C1.5.6:_HAD__Beta-PGM__Phospha"/>
    <property type="match status" value="1"/>
</dbReference>
<dbReference type="InterPro" id="IPR036412">
    <property type="entry name" value="HAD-like_sf"/>
</dbReference>
<dbReference type="InterPro" id="IPR023198">
    <property type="entry name" value="PGP-like_dom2"/>
</dbReference>
<dbReference type="Gene3D" id="1.10.150.240">
    <property type="entry name" value="Putative phosphatase, domain 2"/>
    <property type="match status" value="1"/>
</dbReference>
<accession>A0A1L8R6F5</accession>
<evidence type="ECO:0008006" key="3">
    <source>
        <dbReference type="Google" id="ProtNLM"/>
    </source>
</evidence>
<dbReference type="NCBIfam" id="TIGR01509">
    <property type="entry name" value="HAD-SF-IA-v3"/>
    <property type="match status" value="1"/>
</dbReference>
<gene>
    <name evidence="1" type="ORF">RU96_GL002362</name>
</gene>
<dbReference type="SFLD" id="SFLDG01129">
    <property type="entry name" value="C1.5:_HAD__Beta-PGM__Phosphata"/>
    <property type="match status" value="1"/>
</dbReference>
<name>A0A1L8R6F5_9ENTE</name>
<dbReference type="PANTHER" id="PTHR43434:SF25">
    <property type="entry name" value="PHOSPHOGLYCOLATE PHOSPHATASE"/>
    <property type="match status" value="1"/>
</dbReference>
<protein>
    <recommendedName>
        <fullName evidence="3">Phosphoglycolate phosphatase</fullName>
    </recommendedName>
</protein>
<reference evidence="1 2" key="1">
    <citation type="submission" date="2014-12" db="EMBL/GenBank/DDBJ databases">
        <title>Draft genome sequences of 29 type strains of Enterococci.</title>
        <authorList>
            <person name="Zhong Z."/>
            <person name="Sun Z."/>
            <person name="Liu W."/>
            <person name="Zhang W."/>
            <person name="Zhang H."/>
        </authorList>
    </citation>
    <scope>NUCLEOTIDE SEQUENCE [LARGE SCALE GENOMIC DNA]</scope>
    <source>
        <strain evidence="1 2">DSM 21207</strain>
    </source>
</reference>
<dbReference type="GO" id="GO:0005829">
    <property type="term" value="C:cytosol"/>
    <property type="evidence" value="ECO:0007669"/>
    <property type="project" value="TreeGrafter"/>
</dbReference>
<dbReference type="EMBL" id="JXKG01000008">
    <property type="protein sequence ID" value="OJG15311.1"/>
    <property type="molecule type" value="Genomic_DNA"/>
</dbReference>
<dbReference type="SFLD" id="SFLDS00003">
    <property type="entry name" value="Haloacid_Dehalogenase"/>
    <property type="match status" value="1"/>
</dbReference>
<evidence type="ECO:0000313" key="2">
    <source>
        <dbReference type="Proteomes" id="UP000182835"/>
    </source>
</evidence>
<proteinExistence type="predicted"/>
<dbReference type="PANTHER" id="PTHR43434">
    <property type="entry name" value="PHOSPHOGLYCOLATE PHOSPHATASE"/>
    <property type="match status" value="1"/>
</dbReference>
<dbReference type="SUPFAM" id="SSF56784">
    <property type="entry name" value="HAD-like"/>
    <property type="match status" value="1"/>
</dbReference>
<evidence type="ECO:0000313" key="1">
    <source>
        <dbReference type="EMBL" id="OJG15311.1"/>
    </source>
</evidence>
<dbReference type="GO" id="GO:0008967">
    <property type="term" value="F:phosphoglycolate phosphatase activity"/>
    <property type="evidence" value="ECO:0007669"/>
    <property type="project" value="TreeGrafter"/>
</dbReference>
<comment type="caution">
    <text evidence="1">The sequence shown here is derived from an EMBL/GenBank/DDBJ whole genome shotgun (WGS) entry which is preliminary data.</text>
</comment>
<dbReference type="Gene3D" id="3.40.50.1000">
    <property type="entry name" value="HAD superfamily/HAD-like"/>
    <property type="match status" value="1"/>
</dbReference>
<dbReference type="NCBIfam" id="TIGR01549">
    <property type="entry name" value="HAD-SF-IA-v1"/>
    <property type="match status" value="1"/>
</dbReference>
<organism evidence="1 2">
    <name type="scientific">Enterococcus canintestini</name>
    <dbReference type="NCBI Taxonomy" id="317010"/>
    <lineage>
        <taxon>Bacteria</taxon>
        <taxon>Bacillati</taxon>
        <taxon>Bacillota</taxon>
        <taxon>Bacilli</taxon>
        <taxon>Lactobacillales</taxon>
        <taxon>Enterococcaceae</taxon>
        <taxon>Enterococcus</taxon>
    </lineage>
</organism>